<dbReference type="InterPro" id="IPR050482">
    <property type="entry name" value="Sensor_HK_TwoCompSys"/>
</dbReference>
<evidence type="ECO:0000313" key="10">
    <source>
        <dbReference type="Proteomes" id="UP000295684"/>
    </source>
</evidence>
<keyword evidence="4" id="KW-0418">Kinase</keyword>
<comment type="caution">
    <text evidence="9">The sequence shown here is derived from an EMBL/GenBank/DDBJ whole genome shotgun (WGS) entry which is preliminary data.</text>
</comment>
<protein>
    <recommendedName>
        <fullName evidence="2">histidine kinase</fullName>
        <ecNumber evidence="2">2.7.13.3</ecNumber>
    </recommendedName>
</protein>
<dbReference type="CDD" id="cd00130">
    <property type="entry name" value="PAS"/>
    <property type="match status" value="2"/>
</dbReference>
<gene>
    <name evidence="9" type="ORF">EV200_107206</name>
    <name evidence="8" type="ORF">GCM10011413_01970</name>
</gene>
<dbReference type="RefSeq" id="WP_132535103.1">
    <property type="nucleotide sequence ID" value="NZ_BMJO01000001.1"/>
</dbReference>
<dbReference type="Gene3D" id="3.30.565.10">
    <property type="entry name" value="Histidine kinase-like ATPase, C-terminal domain"/>
    <property type="match status" value="1"/>
</dbReference>
<dbReference type="InterPro" id="IPR004358">
    <property type="entry name" value="Sig_transdc_His_kin-like_C"/>
</dbReference>
<dbReference type="Proteomes" id="UP000295684">
    <property type="component" value="Unassembled WGS sequence"/>
</dbReference>
<feature type="domain" description="PAC" evidence="7">
    <location>
        <begin position="208"/>
        <end position="260"/>
    </location>
</feature>
<proteinExistence type="predicted"/>
<evidence type="ECO:0000256" key="2">
    <source>
        <dbReference type="ARBA" id="ARBA00012438"/>
    </source>
</evidence>
<dbReference type="AlphaFoldDB" id="A0A4R2H6A3"/>
<dbReference type="InterPro" id="IPR001610">
    <property type="entry name" value="PAC"/>
</dbReference>
<evidence type="ECO:0000313" key="9">
    <source>
        <dbReference type="EMBL" id="TCO21610.1"/>
    </source>
</evidence>
<reference evidence="11" key="2">
    <citation type="journal article" date="2019" name="Int. J. Syst. Evol. Microbiol.">
        <title>The Global Catalogue of Microorganisms (GCM) 10K type strain sequencing project: providing services to taxonomists for standard genome sequencing and annotation.</title>
        <authorList>
            <consortium name="The Broad Institute Genomics Platform"/>
            <consortium name="The Broad Institute Genome Sequencing Center for Infectious Disease"/>
            <person name="Wu L."/>
            <person name="Ma J."/>
        </authorList>
    </citation>
    <scope>NUCLEOTIDE SEQUENCE [LARGE SCALE GENOMIC DNA]</scope>
    <source>
        <strain evidence="11">CGMCC 1.15644</strain>
    </source>
</reference>
<dbReference type="InterPro" id="IPR036890">
    <property type="entry name" value="HATPase_C_sf"/>
</dbReference>
<reference evidence="8" key="1">
    <citation type="journal article" date="2014" name="Int. J. Syst. Evol. Microbiol.">
        <title>Complete genome of a new Firmicutes species belonging to the dominant human colonic microbiota ('Ruminococcus bicirculans') reveals two chromosomes and a selective capacity to utilize plant glucans.</title>
        <authorList>
            <consortium name="NISC Comparative Sequencing Program"/>
            <person name="Wegmann U."/>
            <person name="Louis P."/>
            <person name="Goesmann A."/>
            <person name="Henrissat B."/>
            <person name="Duncan S.H."/>
            <person name="Flint H.J."/>
        </authorList>
    </citation>
    <scope>NUCLEOTIDE SEQUENCE</scope>
    <source>
        <strain evidence="8">CGMCC 1.15644</strain>
    </source>
</reference>
<evidence type="ECO:0000256" key="5">
    <source>
        <dbReference type="ARBA" id="ARBA00023012"/>
    </source>
</evidence>
<dbReference type="OrthoDB" id="5401121at2"/>
<dbReference type="InterPro" id="IPR035965">
    <property type="entry name" value="PAS-like_dom_sf"/>
</dbReference>
<dbReference type="InterPro" id="IPR029016">
    <property type="entry name" value="GAF-like_dom_sf"/>
</dbReference>
<dbReference type="PRINTS" id="PR00344">
    <property type="entry name" value="BCTRLSENSOR"/>
</dbReference>
<dbReference type="PROSITE" id="PS50109">
    <property type="entry name" value="HIS_KIN"/>
    <property type="match status" value="1"/>
</dbReference>
<dbReference type="SUPFAM" id="SSF55785">
    <property type="entry name" value="PYP-like sensor domain (PAS domain)"/>
    <property type="match status" value="4"/>
</dbReference>
<dbReference type="EMBL" id="BMJO01000001">
    <property type="protein sequence ID" value="GGE39887.1"/>
    <property type="molecule type" value="Genomic_DNA"/>
</dbReference>
<dbReference type="SMART" id="SM00065">
    <property type="entry name" value="GAF"/>
    <property type="match status" value="1"/>
</dbReference>
<name>A0A4R2H6A3_9SPHI</name>
<dbReference type="SMART" id="SM00086">
    <property type="entry name" value="PAC"/>
    <property type="match status" value="3"/>
</dbReference>
<dbReference type="PROSITE" id="PS50113">
    <property type="entry name" value="PAC"/>
    <property type="match status" value="2"/>
</dbReference>
<dbReference type="EC" id="2.7.13.3" evidence="2"/>
<dbReference type="GO" id="GO:0004673">
    <property type="term" value="F:protein histidine kinase activity"/>
    <property type="evidence" value="ECO:0007669"/>
    <property type="project" value="UniProtKB-EC"/>
</dbReference>
<sequence>MEKPENSASENDYKAFFENSAEAYVLLEVSHENTTQHQAITALSVNRSARNIFGNLQIGEYLKQLNTTDWDFDAFCHQVAKSGNPDQHIIQNKDTEQRVQISAFKFGENNPAKVAIRYEDVSEKELKKLKTNTFQQSEKKFQHYVIAGSSMVYNMSADWKKMYMLEGNDTLDDTKFINENWLEKYIPHQDHDLVLKHIALAIEKKINFELEHRVILADGKIGWVHSRAVPLFDHNGKITEWFGTGVDITGRRLAETLLRESERRYRDSTRKYHSLFNSIDQGFCLIEMLFNEEGTATDYLILETNLIFEVQTGLSGVIGKTMKSIAPNHETYWYQRYGEVALSGKPKRFEAPAAALNRIYEAYAFAIGEQSPYQVAVLFNDITERKKSESIQSFLLSLGDELRFISDPVNVEATACRLLGNFLGANQVHYGQTQGDLVVIKQGWSHILPPLVGKFPYQNFGKHLVAGYRAGLTQVSNDISKDPLISPVERQFLSSSGFHAYLAVPLIKEEVWVATLAVHSIEARKWTLKEIQLVEEVAQRTWAAVERAAAEERLKLSEQHLKSMLNIPQVGVLTLDFSGKILSANDAFLEMIKYARVDFEFKKHRWFDFVNSDVKASIKLLSDVQQSGIGGPLEVEVQRSDDTQVWLIFTAAALGDGTLVTYAVNINERKIAEQKLVELNEHLEQEIAKRTMELQENLTLLQTVYNTTLVGMSVFKPVRNEQNTIIDFEIVTVNKKIQDESGKNDLVGQLYTEVFPGIRETGIFDLMVKTIQTGIPGNMEYHYNFDGVNKWYATMFVKGEDILVSTNLDITDRVIAEQQRLRDYILLQQSEELSLSGSWDYQVNSNDFKWSDGMYKLFSIAPGTAIAPEIYLKYATKESLKTAQKVVDLIKNGREDFEETISLHINGKYKLVRLKGIIAKSTQDHAVRVLGVDIDITALRESENKLRRLEMRQQQEILRVMLTTQEQEQRRISESLHNGVGQLLYGTQLSMNHITAKMAFEDLTKFNDSRNYTAKLLGESIKETRRISHELMPTALAEFGLKAAIEEACSQLTEKVEFHCMVALKQTKLDTFMELAIFRTLQELMVNVVKHAEATRCDVIVLKEESNVLITVRDNGKGMHPKLHQPGIGISSIKSKVLLLKGTIKINSRPGEGTQVRISLPYKFDI</sequence>
<reference evidence="9 10" key="3">
    <citation type="submission" date="2019-03" db="EMBL/GenBank/DDBJ databases">
        <title>Genomic Encyclopedia of Type Strains, Phase IV (KMG-IV): sequencing the most valuable type-strain genomes for metagenomic binning, comparative biology and taxonomic classification.</title>
        <authorList>
            <person name="Goeker M."/>
        </authorList>
    </citation>
    <scope>NUCLEOTIDE SEQUENCE [LARGE SCALE GENOMIC DNA]</scope>
    <source>
        <strain evidence="9 10">DSM 103236</strain>
    </source>
</reference>
<evidence type="ECO:0000259" key="6">
    <source>
        <dbReference type="PROSITE" id="PS50109"/>
    </source>
</evidence>
<reference evidence="8" key="4">
    <citation type="submission" date="2024-05" db="EMBL/GenBank/DDBJ databases">
        <authorList>
            <person name="Sun Q."/>
            <person name="Zhou Y."/>
        </authorList>
    </citation>
    <scope>NUCLEOTIDE SEQUENCE</scope>
    <source>
        <strain evidence="8">CGMCC 1.15644</strain>
    </source>
</reference>
<dbReference type="InterPro" id="IPR013655">
    <property type="entry name" value="PAS_fold_3"/>
</dbReference>
<dbReference type="InterPro" id="IPR000700">
    <property type="entry name" value="PAS-assoc_C"/>
</dbReference>
<keyword evidence="5" id="KW-0902">Two-component regulatory system</keyword>
<evidence type="ECO:0000256" key="4">
    <source>
        <dbReference type="ARBA" id="ARBA00022777"/>
    </source>
</evidence>
<dbReference type="Proteomes" id="UP000622648">
    <property type="component" value="Unassembled WGS sequence"/>
</dbReference>
<accession>A0A4R2H6A3</accession>
<dbReference type="InterPro" id="IPR003594">
    <property type="entry name" value="HATPase_dom"/>
</dbReference>
<comment type="catalytic activity">
    <reaction evidence="1">
        <text>ATP + protein L-histidine = ADP + protein N-phospho-L-histidine.</text>
        <dbReference type="EC" id="2.7.13.3"/>
    </reaction>
</comment>
<dbReference type="Gene3D" id="3.30.450.20">
    <property type="entry name" value="PAS domain"/>
    <property type="match status" value="5"/>
</dbReference>
<evidence type="ECO:0000259" key="7">
    <source>
        <dbReference type="PROSITE" id="PS50113"/>
    </source>
</evidence>
<dbReference type="InterPro" id="IPR005467">
    <property type="entry name" value="His_kinase_dom"/>
</dbReference>
<keyword evidence="3" id="KW-0808">Transferase</keyword>
<feature type="domain" description="PAC" evidence="7">
    <location>
        <begin position="895"/>
        <end position="948"/>
    </location>
</feature>
<evidence type="ECO:0000313" key="8">
    <source>
        <dbReference type="EMBL" id="GGE39887.1"/>
    </source>
</evidence>
<dbReference type="Pfam" id="PF13426">
    <property type="entry name" value="PAS_9"/>
    <property type="match status" value="1"/>
</dbReference>
<dbReference type="EMBL" id="SLWO01000007">
    <property type="protein sequence ID" value="TCO21610.1"/>
    <property type="molecule type" value="Genomic_DNA"/>
</dbReference>
<dbReference type="PANTHER" id="PTHR24421:SF10">
    <property type="entry name" value="NITRATE_NITRITE SENSOR PROTEIN NARQ"/>
    <property type="match status" value="1"/>
</dbReference>
<dbReference type="InterPro" id="IPR000014">
    <property type="entry name" value="PAS"/>
</dbReference>
<keyword evidence="11" id="KW-1185">Reference proteome</keyword>
<evidence type="ECO:0000256" key="1">
    <source>
        <dbReference type="ARBA" id="ARBA00000085"/>
    </source>
</evidence>
<dbReference type="Pfam" id="PF08447">
    <property type="entry name" value="PAS_3"/>
    <property type="match status" value="1"/>
</dbReference>
<dbReference type="Pfam" id="PF01590">
    <property type="entry name" value="GAF"/>
    <property type="match status" value="1"/>
</dbReference>
<dbReference type="InterPro" id="IPR003018">
    <property type="entry name" value="GAF"/>
</dbReference>
<evidence type="ECO:0000313" key="11">
    <source>
        <dbReference type="Proteomes" id="UP000622648"/>
    </source>
</evidence>
<dbReference type="GO" id="GO:0000160">
    <property type="term" value="P:phosphorelay signal transduction system"/>
    <property type="evidence" value="ECO:0007669"/>
    <property type="project" value="UniProtKB-KW"/>
</dbReference>
<evidence type="ECO:0000256" key="3">
    <source>
        <dbReference type="ARBA" id="ARBA00022679"/>
    </source>
</evidence>
<dbReference type="SMART" id="SM00387">
    <property type="entry name" value="HATPase_c"/>
    <property type="match status" value="1"/>
</dbReference>
<dbReference type="CDD" id="cd16917">
    <property type="entry name" value="HATPase_UhpB-NarQ-NarX-like"/>
    <property type="match status" value="1"/>
</dbReference>
<organism evidence="9 10">
    <name type="scientific">Pedobacter psychrotolerans</name>
    <dbReference type="NCBI Taxonomy" id="1843235"/>
    <lineage>
        <taxon>Bacteria</taxon>
        <taxon>Pseudomonadati</taxon>
        <taxon>Bacteroidota</taxon>
        <taxon>Sphingobacteriia</taxon>
        <taxon>Sphingobacteriales</taxon>
        <taxon>Sphingobacteriaceae</taxon>
        <taxon>Pedobacter</taxon>
    </lineage>
</organism>
<feature type="domain" description="Histidine kinase" evidence="6">
    <location>
        <begin position="1077"/>
        <end position="1164"/>
    </location>
</feature>
<dbReference type="PANTHER" id="PTHR24421">
    <property type="entry name" value="NITRATE/NITRITE SENSOR PROTEIN NARX-RELATED"/>
    <property type="match status" value="1"/>
</dbReference>
<dbReference type="SUPFAM" id="SSF55874">
    <property type="entry name" value="ATPase domain of HSP90 chaperone/DNA topoisomerase II/histidine kinase"/>
    <property type="match status" value="1"/>
</dbReference>
<dbReference type="Pfam" id="PF02518">
    <property type="entry name" value="HATPase_c"/>
    <property type="match status" value="1"/>
</dbReference>
<dbReference type="SUPFAM" id="SSF55781">
    <property type="entry name" value="GAF domain-like"/>
    <property type="match status" value="1"/>
</dbReference>
<dbReference type="Gene3D" id="3.30.450.40">
    <property type="match status" value="1"/>
</dbReference>